<evidence type="ECO:0000259" key="13">
    <source>
        <dbReference type="Pfam" id="PF00696"/>
    </source>
</evidence>
<feature type="domain" description="Aspartate/glutamate/uridylate kinase" evidence="13">
    <location>
        <begin position="6"/>
        <end position="240"/>
    </location>
</feature>
<keyword evidence="9" id="KW-0067">ATP-binding</keyword>
<dbReference type="PANTHER" id="PTHR23342">
    <property type="entry name" value="N-ACETYLGLUTAMATE SYNTHASE"/>
    <property type="match status" value="1"/>
</dbReference>
<keyword evidence="5" id="KW-0028">Amino-acid biosynthesis</keyword>
<keyword evidence="6 14" id="KW-0808">Transferase</keyword>
<dbReference type="PANTHER" id="PTHR23342:SF0">
    <property type="entry name" value="N-ACETYLGLUTAMATE SYNTHASE, MITOCHONDRIAL"/>
    <property type="match status" value="1"/>
</dbReference>
<evidence type="ECO:0000256" key="1">
    <source>
        <dbReference type="ARBA" id="ARBA00004828"/>
    </source>
</evidence>
<organism evidence="14">
    <name type="scientific">Caldithrix abyssi</name>
    <dbReference type="NCBI Taxonomy" id="187145"/>
    <lineage>
        <taxon>Bacteria</taxon>
        <taxon>Pseudomonadati</taxon>
        <taxon>Calditrichota</taxon>
        <taxon>Calditrichia</taxon>
        <taxon>Calditrichales</taxon>
        <taxon>Calditrichaceae</taxon>
        <taxon>Caldithrix</taxon>
    </lineage>
</organism>
<evidence type="ECO:0000256" key="4">
    <source>
        <dbReference type="ARBA" id="ARBA00022571"/>
    </source>
</evidence>
<name>A0A7V1LP49_CALAY</name>
<dbReference type="AlphaFoldDB" id="A0A7V1LP49"/>
<dbReference type="PIRSF" id="PIRSF000728">
    <property type="entry name" value="NAGK"/>
    <property type="match status" value="1"/>
</dbReference>
<dbReference type="InterPro" id="IPR036393">
    <property type="entry name" value="AceGlu_kinase-like_sf"/>
</dbReference>
<evidence type="ECO:0000256" key="11">
    <source>
        <dbReference type="ARBA" id="ARBA00030639"/>
    </source>
</evidence>
<comment type="pathway">
    <text evidence="1">Amino-acid biosynthesis; L-arginine biosynthesis; N(2)-acetyl-L-ornithine from L-glutamate: step 2/4.</text>
</comment>
<comment type="caution">
    <text evidence="14">The sequence shown here is derived from an EMBL/GenBank/DDBJ whole genome shotgun (WGS) entry which is preliminary data.</text>
</comment>
<proteinExistence type="predicted"/>
<gene>
    <name evidence="14" type="primary">argB</name>
    <name evidence="14" type="ORF">ENJ10_12565</name>
</gene>
<evidence type="ECO:0000256" key="9">
    <source>
        <dbReference type="ARBA" id="ARBA00022840"/>
    </source>
</evidence>
<dbReference type="InterPro" id="IPR001048">
    <property type="entry name" value="Asp/Glu/Uridylate_kinase"/>
</dbReference>
<dbReference type="InterPro" id="IPR001057">
    <property type="entry name" value="Glu/AcGlu_kinase"/>
</dbReference>
<dbReference type="Gene3D" id="3.40.1160.10">
    <property type="entry name" value="Acetylglutamate kinase-like"/>
    <property type="match status" value="1"/>
</dbReference>
<dbReference type="EC" id="2.7.2.8" evidence="2"/>
<evidence type="ECO:0000256" key="6">
    <source>
        <dbReference type="ARBA" id="ARBA00022679"/>
    </source>
</evidence>
<dbReference type="PRINTS" id="PR00474">
    <property type="entry name" value="GLU5KINASE"/>
</dbReference>
<dbReference type="SUPFAM" id="SSF53633">
    <property type="entry name" value="Carbamate kinase-like"/>
    <property type="match status" value="1"/>
</dbReference>
<evidence type="ECO:0000256" key="7">
    <source>
        <dbReference type="ARBA" id="ARBA00022741"/>
    </source>
</evidence>
<dbReference type="CDD" id="cd04238">
    <property type="entry name" value="AAK_NAGK-like"/>
    <property type="match status" value="1"/>
</dbReference>
<evidence type="ECO:0000256" key="8">
    <source>
        <dbReference type="ARBA" id="ARBA00022777"/>
    </source>
</evidence>
<dbReference type="GO" id="GO:0003991">
    <property type="term" value="F:acetylglutamate kinase activity"/>
    <property type="evidence" value="ECO:0007669"/>
    <property type="project" value="UniProtKB-EC"/>
</dbReference>
<evidence type="ECO:0000256" key="10">
    <source>
        <dbReference type="ARBA" id="ARBA00030178"/>
    </source>
</evidence>
<protein>
    <recommendedName>
        <fullName evidence="3">Acetylglutamate kinase</fullName>
        <ecNumber evidence="2">2.7.2.8</ecNumber>
    </recommendedName>
    <alternativeName>
        <fullName evidence="10">N-acetyl-L-glutamate 5-phosphotransferase</fullName>
    </alternativeName>
    <alternativeName>
        <fullName evidence="11">NAG kinase</fullName>
    </alternativeName>
</protein>
<dbReference type="GO" id="GO:0005737">
    <property type="term" value="C:cytoplasm"/>
    <property type="evidence" value="ECO:0007669"/>
    <property type="project" value="InterPro"/>
</dbReference>
<evidence type="ECO:0000256" key="12">
    <source>
        <dbReference type="ARBA" id="ARBA00048141"/>
    </source>
</evidence>
<dbReference type="InterPro" id="IPR004662">
    <property type="entry name" value="AcgluKinase_fam"/>
</dbReference>
<evidence type="ECO:0000256" key="2">
    <source>
        <dbReference type="ARBA" id="ARBA00013065"/>
    </source>
</evidence>
<dbReference type="EMBL" id="DRLD01000353">
    <property type="protein sequence ID" value="HED11516.1"/>
    <property type="molecule type" value="Genomic_DNA"/>
</dbReference>
<dbReference type="GO" id="GO:0005524">
    <property type="term" value="F:ATP binding"/>
    <property type="evidence" value="ECO:0007669"/>
    <property type="project" value="UniProtKB-KW"/>
</dbReference>
<comment type="catalytic activity">
    <reaction evidence="12">
        <text>N-acetyl-L-glutamate + ATP = N-acetyl-L-glutamyl 5-phosphate + ADP</text>
        <dbReference type="Rhea" id="RHEA:14629"/>
        <dbReference type="ChEBI" id="CHEBI:30616"/>
        <dbReference type="ChEBI" id="CHEBI:44337"/>
        <dbReference type="ChEBI" id="CHEBI:57936"/>
        <dbReference type="ChEBI" id="CHEBI:456216"/>
        <dbReference type="EC" id="2.7.2.8"/>
    </reaction>
</comment>
<keyword evidence="7" id="KW-0547">Nucleotide-binding</keyword>
<reference evidence="14" key="1">
    <citation type="journal article" date="2020" name="mSystems">
        <title>Genome- and Community-Level Interaction Insights into Carbon Utilization and Element Cycling Functions of Hydrothermarchaeota in Hydrothermal Sediment.</title>
        <authorList>
            <person name="Zhou Z."/>
            <person name="Liu Y."/>
            <person name="Xu W."/>
            <person name="Pan J."/>
            <person name="Luo Z.H."/>
            <person name="Li M."/>
        </authorList>
    </citation>
    <scope>NUCLEOTIDE SEQUENCE [LARGE SCALE GENOMIC DNA]</scope>
    <source>
        <strain evidence="14">HyVt-456</strain>
    </source>
</reference>
<evidence type="ECO:0000256" key="3">
    <source>
        <dbReference type="ARBA" id="ARBA00021197"/>
    </source>
</evidence>
<dbReference type="Pfam" id="PF00696">
    <property type="entry name" value="AA_kinase"/>
    <property type="match status" value="1"/>
</dbReference>
<evidence type="ECO:0000313" key="14">
    <source>
        <dbReference type="EMBL" id="HED11516.1"/>
    </source>
</evidence>
<dbReference type="GO" id="GO:0006526">
    <property type="term" value="P:L-arginine biosynthetic process"/>
    <property type="evidence" value="ECO:0007669"/>
    <property type="project" value="UniProtKB-KW"/>
</dbReference>
<keyword evidence="8 14" id="KW-0418">Kinase</keyword>
<sequence length="263" mass="28329">MSLTCIKIGGNALKTEDQLHRFLDDWQSVFDREQQWVLIHGGGPAIAGILDRYGIAHEFIGGHRKTSSEAIRLVEMALKGDVNGRLVRQLLQRGIKALGLSGMDAGMARSQKRRYGNEDLGQVGDISSVDAGLLRQLLSGGYVPVLAPLALAEDFSAHNVNADMFAAHVAASLKADRFLLMTDVEGFFWDRDDPATLARHIRLNRDGERLARTVTGGMLPKMEAASIAVEQGVGEVFILNGARAGVLPELFAGKAAGTKITGV</sequence>
<keyword evidence="4" id="KW-0055">Arginine biosynthesis</keyword>
<accession>A0A7V1LP49</accession>
<dbReference type="Proteomes" id="UP000886005">
    <property type="component" value="Unassembled WGS sequence"/>
</dbReference>
<evidence type="ECO:0000256" key="5">
    <source>
        <dbReference type="ARBA" id="ARBA00022605"/>
    </source>
</evidence>
<dbReference type="NCBIfam" id="TIGR00761">
    <property type="entry name" value="argB"/>
    <property type="match status" value="1"/>
</dbReference>